<dbReference type="EMBL" id="JAYMYR010000007">
    <property type="protein sequence ID" value="KAK7353293.1"/>
    <property type="molecule type" value="Genomic_DNA"/>
</dbReference>
<gene>
    <name evidence="4" type="ORF">VNO80_18737</name>
</gene>
<sequence>MDLIKALRLSPWVGAIPSPPLITLTVASFCATPLSTTKLSNNFCFSTSTGTKPFTPIPRGRKKDSDSEPLLEPSIVQELSFQEEEEEQILDEYEYETALDDEDVDVYDGEDDDEYDGEDDEYNEGEEEARVPYAGDGGAGGGISLAGSWWDKKALAIAKDVTLSFDGELQIYAFKTLLNSTIQVRIENLSKKSGSPSMEDIEAFSATYRAKLDEAELTKSVPDNLCLEVSSPGVERIVRIPDDLDRFRERPMYVKYVINNDSDNPAAESEGVFMLESFDMETKCCTWGLADVKVNRQKSGKGRPLNKKQREWRLSIPFNSLRFVRLHSDI</sequence>
<dbReference type="AlphaFoldDB" id="A0AAN9MJN5"/>
<feature type="region of interest" description="Disordered" evidence="1">
    <location>
        <begin position="100"/>
        <end position="126"/>
    </location>
</feature>
<dbReference type="InterPro" id="IPR057234">
    <property type="entry name" value="DUF7912"/>
</dbReference>
<evidence type="ECO:0008006" key="6">
    <source>
        <dbReference type="Google" id="ProtNLM"/>
    </source>
</evidence>
<dbReference type="PANTHER" id="PTHR34544">
    <property type="entry name" value="OSJNBA0006B20.18 PROTEIN"/>
    <property type="match status" value="1"/>
</dbReference>
<dbReference type="Pfam" id="PF02576">
    <property type="entry name" value="RimP_N"/>
    <property type="match status" value="1"/>
</dbReference>
<feature type="domain" description="Ribosome maturation factor RimP N-terminal" evidence="2">
    <location>
        <begin position="179"/>
        <end position="235"/>
    </location>
</feature>
<dbReference type="PANTHER" id="PTHR34544:SF1">
    <property type="entry name" value="OS04G0438300 PROTEIN"/>
    <property type="match status" value="1"/>
</dbReference>
<evidence type="ECO:0000259" key="3">
    <source>
        <dbReference type="Pfam" id="PF25498"/>
    </source>
</evidence>
<organism evidence="4 5">
    <name type="scientific">Phaseolus coccineus</name>
    <name type="common">Scarlet runner bean</name>
    <name type="synonym">Phaseolus multiflorus</name>
    <dbReference type="NCBI Taxonomy" id="3886"/>
    <lineage>
        <taxon>Eukaryota</taxon>
        <taxon>Viridiplantae</taxon>
        <taxon>Streptophyta</taxon>
        <taxon>Embryophyta</taxon>
        <taxon>Tracheophyta</taxon>
        <taxon>Spermatophyta</taxon>
        <taxon>Magnoliopsida</taxon>
        <taxon>eudicotyledons</taxon>
        <taxon>Gunneridae</taxon>
        <taxon>Pentapetalae</taxon>
        <taxon>rosids</taxon>
        <taxon>fabids</taxon>
        <taxon>Fabales</taxon>
        <taxon>Fabaceae</taxon>
        <taxon>Papilionoideae</taxon>
        <taxon>50 kb inversion clade</taxon>
        <taxon>NPAAA clade</taxon>
        <taxon>indigoferoid/millettioid clade</taxon>
        <taxon>Phaseoleae</taxon>
        <taxon>Phaseolus</taxon>
    </lineage>
</organism>
<evidence type="ECO:0000313" key="5">
    <source>
        <dbReference type="Proteomes" id="UP001374584"/>
    </source>
</evidence>
<reference evidence="4 5" key="1">
    <citation type="submission" date="2024-01" db="EMBL/GenBank/DDBJ databases">
        <title>The genomes of 5 underutilized Papilionoideae crops provide insights into root nodulation and disease resistanc.</title>
        <authorList>
            <person name="Jiang F."/>
        </authorList>
    </citation>
    <scope>NUCLEOTIDE SEQUENCE [LARGE SCALE GENOMIC DNA]</scope>
    <source>
        <strain evidence="4">JINMINGXINNONG_FW02</strain>
        <tissue evidence="4">Leaves</tissue>
    </source>
</reference>
<comment type="caution">
    <text evidence="4">The sequence shown here is derived from an EMBL/GenBank/DDBJ whole genome shotgun (WGS) entry which is preliminary data.</text>
</comment>
<evidence type="ECO:0000259" key="2">
    <source>
        <dbReference type="Pfam" id="PF02576"/>
    </source>
</evidence>
<dbReference type="InterPro" id="IPR028989">
    <property type="entry name" value="RimP_N"/>
</dbReference>
<dbReference type="Pfam" id="PF25498">
    <property type="entry name" value="DUF7912"/>
    <property type="match status" value="1"/>
</dbReference>
<accession>A0AAN9MJN5</accession>
<protein>
    <recommendedName>
        <fullName evidence="6">Ribosome maturation factor RimP N-terminal domain-containing protein</fullName>
    </recommendedName>
</protein>
<dbReference type="SUPFAM" id="SSF75420">
    <property type="entry name" value="YhbC-like, N-terminal domain"/>
    <property type="match status" value="1"/>
</dbReference>
<feature type="domain" description="DUF7912" evidence="3">
    <location>
        <begin position="237"/>
        <end position="327"/>
    </location>
</feature>
<dbReference type="InterPro" id="IPR035956">
    <property type="entry name" value="RimP_N_sf"/>
</dbReference>
<keyword evidence="5" id="KW-1185">Reference proteome</keyword>
<evidence type="ECO:0000256" key="1">
    <source>
        <dbReference type="SAM" id="MobiDB-lite"/>
    </source>
</evidence>
<proteinExistence type="predicted"/>
<dbReference type="Proteomes" id="UP001374584">
    <property type="component" value="Unassembled WGS sequence"/>
</dbReference>
<evidence type="ECO:0000313" key="4">
    <source>
        <dbReference type="EMBL" id="KAK7353293.1"/>
    </source>
</evidence>
<name>A0AAN9MJN5_PHACN</name>